<sequence length="130" mass="14595">MVQDTKATIVSLQETKLDDIDRNIVAEILGPNFTYNYVVLPAVGTRGGILLAADVDYFQTSLVDRGSHSVTARVCSMSGCEWYITTVYGPQDDNGKLMFLGELRWTRQCVSDKWLIISDFNMILYASDEQ</sequence>
<dbReference type="Proteomes" id="UP000636709">
    <property type="component" value="Unassembled WGS sequence"/>
</dbReference>
<dbReference type="AlphaFoldDB" id="A0A835E3R1"/>
<protein>
    <submittedName>
        <fullName evidence="1">Uncharacterized protein</fullName>
    </submittedName>
</protein>
<organism evidence="1 2">
    <name type="scientific">Digitaria exilis</name>
    <dbReference type="NCBI Taxonomy" id="1010633"/>
    <lineage>
        <taxon>Eukaryota</taxon>
        <taxon>Viridiplantae</taxon>
        <taxon>Streptophyta</taxon>
        <taxon>Embryophyta</taxon>
        <taxon>Tracheophyta</taxon>
        <taxon>Spermatophyta</taxon>
        <taxon>Magnoliopsida</taxon>
        <taxon>Liliopsida</taxon>
        <taxon>Poales</taxon>
        <taxon>Poaceae</taxon>
        <taxon>PACMAD clade</taxon>
        <taxon>Panicoideae</taxon>
        <taxon>Panicodae</taxon>
        <taxon>Paniceae</taxon>
        <taxon>Anthephorinae</taxon>
        <taxon>Digitaria</taxon>
    </lineage>
</organism>
<name>A0A835E3R1_9POAL</name>
<dbReference type="Gene3D" id="3.60.10.10">
    <property type="entry name" value="Endonuclease/exonuclease/phosphatase"/>
    <property type="match status" value="1"/>
</dbReference>
<gene>
    <name evidence="1" type="ORF">HU200_056333</name>
</gene>
<reference evidence="1" key="1">
    <citation type="submission" date="2020-07" db="EMBL/GenBank/DDBJ databases">
        <title>Genome sequence and genetic diversity analysis of an under-domesticated orphan crop, white fonio (Digitaria exilis).</title>
        <authorList>
            <person name="Bennetzen J.L."/>
            <person name="Chen S."/>
            <person name="Ma X."/>
            <person name="Wang X."/>
            <person name="Yssel A.E.J."/>
            <person name="Chaluvadi S.R."/>
            <person name="Johnson M."/>
            <person name="Gangashetty P."/>
            <person name="Hamidou F."/>
            <person name="Sanogo M.D."/>
            <person name="Zwaenepoel A."/>
            <person name="Wallace J."/>
            <person name="Van De Peer Y."/>
            <person name="Van Deynze A."/>
        </authorList>
    </citation>
    <scope>NUCLEOTIDE SEQUENCE</scope>
    <source>
        <tissue evidence="1">Leaves</tissue>
    </source>
</reference>
<proteinExistence type="predicted"/>
<dbReference type="SUPFAM" id="SSF56219">
    <property type="entry name" value="DNase I-like"/>
    <property type="match status" value="1"/>
</dbReference>
<dbReference type="EMBL" id="JACEFO010002381">
    <property type="protein sequence ID" value="KAF8662140.1"/>
    <property type="molecule type" value="Genomic_DNA"/>
</dbReference>
<dbReference type="OrthoDB" id="786283at2759"/>
<keyword evidence="2" id="KW-1185">Reference proteome</keyword>
<evidence type="ECO:0000313" key="1">
    <source>
        <dbReference type="EMBL" id="KAF8662140.1"/>
    </source>
</evidence>
<accession>A0A835E3R1</accession>
<evidence type="ECO:0000313" key="2">
    <source>
        <dbReference type="Proteomes" id="UP000636709"/>
    </source>
</evidence>
<dbReference type="InterPro" id="IPR036691">
    <property type="entry name" value="Endo/exonu/phosph_ase_sf"/>
</dbReference>
<comment type="caution">
    <text evidence="1">The sequence shown here is derived from an EMBL/GenBank/DDBJ whole genome shotgun (WGS) entry which is preliminary data.</text>
</comment>